<organism evidence="2">
    <name type="scientific">Rhizophora mucronata</name>
    <name type="common">Asiatic mangrove</name>
    <dbReference type="NCBI Taxonomy" id="61149"/>
    <lineage>
        <taxon>Eukaryota</taxon>
        <taxon>Viridiplantae</taxon>
        <taxon>Streptophyta</taxon>
        <taxon>Embryophyta</taxon>
        <taxon>Tracheophyta</taxon>
        <taxon>Spermatophyta</taxon>
        <taxon>Magnoliopsida</taxon>
        <taxon>eudicotyledons</taxon>
        <taxon>Gunneridae</taxon>
        <taxon>Pentapetalae</taxon>
        <taxon>rosids</taxon>
        <taxon>fabids</taxon>
        <taxon>Malpighiales</taxon>
        <taxon>Rhizophoraceae</taxon>
        <taxon>Rhizophora</taxon>
    </lineage>
</organism>
<feature type="region of interest" description="Disordered" evidence="1">
    <location>
        <begin position="56"/>
        <end position="75"/>
    </location>
</feature>
<sequence length="75" mass="8128">MAATIAGGRLAVDATHVLGVQAERKHLKKTMGSIPVPPDHFGVWFCQASPSIKRQRFGQNNCRGAEARKEEKKGG</sequence>
<name>A0A2P2QT80_RHIMU</name>
<dbReference type="EMBL" id="GGEC01089671">
    <property type="protein sequence ID" value="MBX70155.1"/>
    <property type="molecule type" value="Transcribed_RNA"/>
</dbReference>
<dbReference type="AlphaFoldDB" id="A0A2P2QT80"/>
<proteinExistence type="predicted"/>
<evidence type="ECO:0000313" key="2">
    <source>
        <dbReference type="EMBL" id="MBX70155.1"/>
    </source>
</evidence>
<accession>A0A2P2QT80</accession>
<feature type="compositionally biased region" description="Basic and acidic residues" evidence="1">
    <location>
        <begin position="65"/>
        <end position="75"/>
    </location>
</feature>
<protein>
    <submittedName>
        <fullName evidence="2">Uncharacterized protein</fullName>
    </submittedName>
</protein>
<evidence type="ECO:0000256" key="1">
    <source>
        <dbReference type="SAM" id="MobiDB-lite"/>
    </source>
</evidence>
<reference evidence="2" key="1">
    <citation type="submission" date="2018-02" db="EMBL/GenBank/DDBJ databases">
        <title>Rhizophora mucronata_Transcriptome.</title>
        <authorList>
            <person name="Meera S.P."/>
            <person name="Sreeshan A."/>
            <person name="Augustine A."/>
        </authorList>
    </citation>
    <scope>NUCLEOTIDE SEQUENCE</scope>
    <source>
        <tissue evidence="2">Leaf</tissue>
    </source>
</reference>